<protein>
    <recommendedName>
        <fullName evidence="9">Cytochrome b561 domain-containing protein</fullName>
    </recommendedName>
</protein>
<feature type="transmembrane region" description="Helical" evidence="8">
    <location>
        <begin position="86"/>
        <end position="105"/>
    </location>
</feature>
<keyword evidence="4" id="KW-0249">Electron transport</keyword>
<keyword evidence="3 8" id="KW-0812">Transmembrane</keyword>
<evidence type="ECO:0000256" key="4">
    <source>
        <dbReference type="ARBA" id="ARBA00022982"/>
    </source>
</evidence>
<comment type="subcellular location">
    <subcellularLocation>
        <location evidence="1">Membrane</location>
    </subcellularLocation>
</comment>
<name>A0A5A8D0M7_CAFRO</name>
<feature type="transmembrane region" description="Helical" evidence="8">
    <location>
        <begin position="15"/>
        <end position="35"/>
    </location>
</feature>
<evidence type="ECO:0000256" key="6">
    <source>
        <dbReference type="ARBA" id="ARBA00023136"/>
    </source>
</evidence>
<evidence type="ECO:0000256" key="2">
    <source>
        <dbReference type="ARBA" id="ARBA00022448"/>
    </source>
</evidence>
<keyword evidence="5 8" id="KW-1133">Transmembrane helix</keyword>
<evidence type="ECO:0000256" key="8">
    <source>
        <dbReference type="SAM" id="Phobius"/>
    </source>
</evidence>
<proteinExistence type="predicted"/>
<dbReference type="Proteomes" id="UP000325113">
    <property type="component" value="Unassembled WGS sequence"/>
</dbReference>
<dbReference type="Pfam" id="PF03188">
    <property type="entry name" value="Cytochrom_B561"/>
    <property type="match status" value="1"/>
</dbReference>
<dbReference type="InterPro" id="IPR006593">
    <property type="entry name" value="Cyt_b561/ferric_Rdtase_TM"/>
</dbReference>
<keyword evidence="2" id="KW-0813">Transport</keyword>
<reference evidence="10 11" key="1">
    <citation type="submission" date="2019-07" db="EMBL/GenBank/DDBJ databases">
        <title>Genomes of Cafeteria roenbergensis.</title>
        <authorList>
            <person name="Fischer M.G."/>
            <person name="Hackl T."/>
            <person name="Roman M."/>
        </authorList>
    </citation>
    <scope>NUCLEOTIDE SEQUENCE [LARGE SCALE GENOMIC DNA]</scope>
    <source>
        <strain evidence="10 11">Cflag</strain>
    </source>
</reference>
<accession>A0A5A8D0M7</accession>
<evidence type="ECO:0000259" key="9">
    <source>
        <dbReference type="Pfam" id="PF03188"/>
    </source>
</evidence>
<feature type="region of interest" description="Disordered" evidence="7">
    <location>
        <begin position="212"/>
        <end position="236"/>
    </location>
</feature>
<evidence type="ECO:0000313" key="10">
    <source>
        <dbReference type="EMBL" id="KAA0159012.1"/>
    </source>
</evidence>
<comment type="caution">
    <text evidence="10">The sequence shown here is derived from an EMBL/GenBank/DDBJ whole genome shotgun (WGS) entry which is preliminary data.</text>
</comment>
<feature type="transmembrane region" description="Helical" evidence="8">
    <location>
        <begin position="117"/>
        <end position="135"/>
    </location>
</feature>
<sequence length="236" mass="23817">MAAAEAWESEYGRRAAILSVVLGTMAAILCVATAIQKSSFIVFLLHPIAASAAFGGCMMWGVGAYYGSAASVPRVDRRSVHRRLNVAAAALLLVSAAAIVSNKVVQGKSLVPRSFHGWAGLAVLAAVGVQVWSGLNKARALAAEAGRRHPWHGNLGVAVLVGGMTVMVLGAVLMRGALDLVSGAAAALAAGAVAAAVLSLWWGRQAGAAKAKAPESAARDDDTAGLVAGEDADAAV</sequence>
<organism evidence="10 11">
    <name type="scientific">Cafeteria roenbergensis</name>
    <name type="common">Marine flagellate</name>
    <dbReference type="NCBI Taxonomy" id="33653"/>
    <lineage>
        <taxon>Eukaryota</taxon>
        <taxon>Sar</taxon>
        <taxon>Stramenopiles</taxon>
        <taxon>Bigyra</taxon>
        <taxon>Opalozoa</taxon>
        <taxon>Bicosoecida</taxon>
        <taxon>Cafeteriaceae</taxon>
        <taxon>Cafeteria</taxon>
    </lineage>
</organism>
<gene>
    <name evidence="10" type="ORF">FNF31_05075</name>
</gene>
<dbReference type="Gene3D" id="1.20.120.1770">
    <property type="match status" value="1"/>
</dbReference>
<dbReference type="EMBL" id="VLTM01000059">
    <property type="protein sequence ID" value="KAA0159012.1"/>
    <property type="molecule type" value="Genomic_DNA"/>
</dbReference>
<feature type="domain" description="Cytochrome b561" evidence="9">
    <location>
        <begin position="45"/>
        <end position="171"/>
    </location>
</feature>
<dbReference type="AlphaFoldDB" id="A0A5A8D0M7"/>
<evidence type="ECO:0000256" key="5">
    <source>
        <dbReference type="ARBA" id="ARBA00022989"/>
    </source>
</evidence>
<feature type="transmembrane region" description="Helical" evidence="8">
    <location>
        <begin position="41"/>
        <end position="66"/>
    </location>
</feature>
<feature type="transmembrane region" description="Helical" evidence="8">
    <location>
        <begin position="155"/>
        <end position="174"/>
    </location>
</feature>
<dbReference type="GO" id="GO:0016020">
    <property type="term" value="C:membrane"/>
    <property type="evidence" value="ECO:0007669"/>
    <property type="project" value="UniProtKB-SubCell"/>
</dbReference>
<evidence type="ECO:0000256" key="3">
    <source>
        <dbReference type="ARBA" id="ARBA00022692"/>
    </source>
</evidence>
<feature type="transmembrane region" description="Helical" evidence="8">
    <location>
        <begin position="180"/>
        <end position="202"/>
    </location>
</feature>
<keyword evidence="6 8" id="KW-0472">Membrane</keyword>
<evidence type="ECO:0000256" key="1">
    <source>
        <dbReference type="ARBA" id="ARBA00004370"/>
    </source>
</evidence>
<evidence type="ECO:0000256" key="7">
    <source>
        <dbReference type="SAM" id="MobiDB-lite"/>
    </source>
</evidence>
<evidence type="ECO:0000313" key="11">
    <source>
        <dbReference type="Proteomes" id="UP000325113"/>
    </source>
</evidence>